<protein>
    <recommendedName>
        <fullName evidence="8">Ubiquitin carboxyl-terminal hydrolase</fullName>
        <ecNumber evidence="8">3.4.19.12</ecNumber>
    </recommendedName>
</protein>
<keyword evidence="5 8" id="KW-0378">Hydrolase</keyword>
<dbReference type="GO" id="GO:0005737">
    <property type="term" value="C:cytoplasm"/>
    <property type="evidence" value="ECO:0007669"/>
    <property type="project" value="TreeGrafter"/>
</dbReference>
<gene>
    <name evidence="10" type="ORF">AAL_05048</name>
</gene>
<dbReference type="STRING" id="1081109.A0A168B895"/>
<dbReference type="Gene3D" id="3.40.532.10">
    <property type="entry name" value="Peptidase C12, ubiquitin carboxyl-terminal hydrolase"/>
    <property type="match status" value="1"/>
</dbReference>
<evidence type="ECO:0000259" key="9">
    <source>
        <dbReference type="PROSITE" id="PS52048"/>
    </source>
</evidence>
<accession>A0A168B895</accession>
<dbReference type="SUPFAM" id="SSF54001">
    <property type="entry name" value="Cysteine proteinases"/>
    <property type="match status" value="1"/>
</dbReference>
<comment type="similarity">
    <text evidence="2 7 8">Belongs to the peptidase C12 family.</text>
</comment>
<evidence type="ECO:0000256" key="6">
    <source>
        <dbReference type="ARBA" id="ARBA00022807"/>
    </source>
</evidence>
<keyword evidence="3 8" id="KW-0645">Protease</keyword>
<comment type="caution">
    <text evidence="7">Lacks conserved residue(s) required for the propagation of feature annotation.</text>
</comment>
<dbReference type="GO" id="GO:0004843">
    <property type="term" value="F:cysteine-type deubiquitinase activity"/>
    <property type="evidence" value="ECO:0007669"/>
    <property type="project" value="UniProtKB-EC"/>
</dbReference>
<dbReference type="PANTHER" id="PTHR10589:SF17">
    <property type="entry name" value="UBIQUITIN CARBOXYL-TERMINAL HYDROLASE"/>
    <property type="match status" value="1"/>
</dbReference>
<evidence type="ECO:0000256" key="7">
    <source>
        <dbReference type="PROSITE-ProRule" id="PRU01393"/>
    </source>
</evidence>
<evidence type="ECO:0000256" key="3">
    <source>
        <dbReference type="ARBA" id="ARBA00022670"/>
    </source>
</evidence>
<name>A0A168B895_9HYPO</name>
<evidence type="ECO:0000256" key="1">
    <source>
        <dbReference type="ARBA" id="ARBA00000707"/>
    </source>
</evidence>
<evidence type="ECO:0000313" key="10">
    <source>
        <dbReference type="EMBL" id="KZZ94937.1"/>
    </source>
</evidence>
<reference evidence="10 11" key="1">
    <citation type="journal article" date="2016" name="Genome Biol. Evol.">
        <title>Divergent and convergent evolution of fungal pathogenicity.</title>
        <authorList>
            <person name="Shang Y."/>
            <person name="Xiao G."/>
            <person name="Zheng P."/>
            <person name="Cen K."/>
            <person name="Zhan S."/>
            <person name="Wang C."/>
        </authorList>
    </citation>
    <scope>NUCLEOTIDE SEQUENCE [LARGE SCALE GENOMIC DNA]</scope>
    <source>
        <strain evidence="10 11">RCEF 2490</strain>
    </source>
</reference>
<comment type="caution">
    <text evidence="10">The sequence shown here is derived from an EMBL/GenBank/DDBJ whole genome shotgun (WGS) entry which is preliminary data.</text>
</comment>
<dbReference type="OrthoDB" id="427186at2759"/>
<dbReference type="InterPro" id="IPR036959">
    <property type="entry name" value="Peptidase_C12_UCH_sf"/>
</dbReference>
<dbReference type="CDD" id="cd09616">
    <property type="entry name" value="Peptidase_C12_UCH_L1_L3"/>
    <property type="match status" value="1"/>
</dbReference>
<dbReference type="InterPro" id="IPR038765">
    <property type="entry name" value="Papain-like_cys_pep_sf"/>
</dbReference>
<dbReference type="GO" id="GO:0006511">
    <property type="term" value="P:ubiquitin-dependent protein catabolic process"/>
    <property type="evidence" value="ECO:0007669"/>
    <property type="project" value="UniProtKB-UniRule"/>
</dbReference>
<evidence type="ECO:0000256" key="4">
    <source>
        <dbReference type="ARBA" id="ARBA00022786"/>
    </source>
</evidence>
<evidence type="ECO:0000256" key="2">
    <source>
        <dbReference type="ARBA" id="ARBA00009326"/>
    </source>
</evidence>
<dbReference type="PANTHER" id="PTHR10589">
    <property type="entry name" value="UBIQUITIN CARBOXYL-TERMINAL HYDROLASE"/>
    <property type="match status" value="1"/>
</dbReference>
<dbReference type="EMBL" id="AZGY01000010">
    <property type="protein sequence ID" value="KZZ94937.1"/>
    <property type="molecule type" value="Genomic_DNA"/>
</dbReference>
<keyword evidence="6 8" id="KW-0788">Thiol protease</keyword>
<comment type="catalytic activity">
    <reaction evidence="1 8">
        <text>Thiol-dependent hydrolysis of ester, thioester, amide, peptide and isopeptide bonds formed by the C-terminal Gly of ubiquitin (a 76-residue protein attached to proteins as an intracellular targeting signal).</text>
        <dbReference type="EC" id="3.4.19.12"/>
    </reaction>
</comment>
<sequence length="261" mass="28506">MPAEGVWISPSGRKVFIPLENNPEVFTSLIRHLGVSPALGFYDVYSIDDASLLSHIPRPVLALIFIAPSAMQTAVRQEDGLPKGVQVPSYDKSGPDEPVMWFHQTIGNACGMYALLHTVANGEVRKFVEQDSVLERLIRDAGPLKAVERAKTVYDSQELEEAHMRAARLGNSVTPSAEVHAGHHFIAFVKGRDNHLYELEGSADGPIDRGLLAEDDDMLSANSLDQGVKRFMKFADGNLNFSVVALATRGHDDQISSASQD</sequence>
<dbReference type="PROSITE" id="PS52048">
    <property type="entry name" value="UCH_DOMAIN"/>
    <property type="match status" value="1"/>
</dbReference>
<evidence type="ECO:0000313" key="11">
    <source>
        <dbReference type="Proteomes" id="UP000078544"/>
    </source>
</evidence>
<dbReference type="PRINTS" id="PR00707">
    <property type="entry name" value="UBCTHYDRLASE"/>
</dbReference>
<proteinExistence type="inferred from homology"/>
<dbReference type="InterPro" id="IPR001578">
    <property type="entry name" value="Peptidase_C12_UCH"/>
</dbReference>
<feature type="domain" description="UCH catalytic" evidence="9">
    <location>
        <begin position="15"/>
        <end position="248"/>
    </location>
</feature>
<dbReference type="AlphaFoldDB" id="A0A168B895"/>
<keyword evidence="4 8" id="KW-0833">Ubl conjugation pathway</keyword>
<dbReference type="EC" id="3.4.19.12" evidence="8"/>
<organism evidence="10 11">
    <name type="scientific">Moelleriella libera RCEF 2490</name>
    <dbReference type="NCBI Taxonomy" id="1081109"/>
    <lineage>
        <taxon>Eukaryota</taxon>
        <taxon>Fungi</taxon>
        <taxon>Dikarya</taxon>
        <taxon>Ascomycota</taxon>
        <taxon>Pezizomycotina</taxon>
        <taxon>Sordariomycetes</taxon>
        <taxon>Hypocreomycetidae</taxon>
        <taxon>Hypocreales</taxon>
        <taxon>Clavicipitaceae</taxon>
        <taxon>Moelleriella</taxon>
    </lineage>
</organism>
<dbReference type="Pfam" id="PF01088">
    <property type="entry name" value="Peptidase_C12"/>
    <property type="match status" value="1"/>
</dbReference>
<dbReference type="Proteomes" id="UP000078544">
    <property type="component" value="Unassembled WGS sequence"/>
</dbReference>
<dbReference type="GO" id="GO:0016579">
    <property type="term" value="P:protein deubiquitination"/>
    <property type="evidence" value="ECO:0007669"/>
    <property type="project" value="TreeGrafter"/>
</dbReference>
<keyword evidence="11" id="KW-1185">Reference proteome</keyword>
<evidence type="ECO:0000256" key="5">
    <source>
        <dbReference type="ARBA" id="ARBA00022801"/>
    </source>
</evidence>
<evidence type="ECO:0000256" key="8">
    <source>
        <dbReference type="RuleBase" id="RU361215"/>
    </source>
</evidence>